<gene>
    <name evidence="3" type="ORF">C440_12319</name>
</gene>
<dbReference type="STRING" id="662479.C440_12319"/>
<keyword evidence="4" id="KW-1185">Reference proteome</keyword>
<keyword evidence="1" id="KW-0472">Membrane</keyword>
<dbReference type="Proteomes" id="UP000011550">
    <property type="component" value="Unassembled WGS sequence"/>
</dbReference>
<feature type="domain" description="DUF8151" evidence="2">
    <location>
        <begin position="1"/>
        <end position="78"/>
    </location>
</feature>
<sequence length="84" mass="9230">MRPSVIELLPDLLELFVFGVGSAVLSLAGAYIERFALLTVEHGNTELGAWAVVMGLAVLYFAYLLGTDKFHPKLRDVRSTLAQH</sequence>
<evidence type="ECO:0000313" key="3">
    <source>
        <dbReference type="EMBL" id="ELZ92903.1"/>
    </source>
</evidence>
<dbReference type="AlphaFoldDB" id="M0IAN0"/>
<dbReference type="OrthoDB" id="205411at2157"/>
<evidence type="ECO:0000313" key="4">
    <source>
        <dbReference type="Proteomes" id="UP000011550"/>
    </source>
</evidence>
<reference evidence="3 4" key="1">
    <citation type="journal article" date="2014" name="PLoS Genet.">
        <title>Phylogenetically driven sequencing of extremely halophilic archaea reveals strategies for static and dynamic osmo-response.</title>
        <authorList>
            <person name="Becker E.A."/>
            <person name="Seitzer P.M."/>
            <person name="Tritt A."/>
            <person name="Larsen D."/>
            <person name="Krusor M."/>
            <person name="Yao A.I."/>
            <person name="Wu D."/>
            <person name="Madern D."/>
            <person name="Eisen J.A."/>
            <person name="Darling A.E."/>
            <person name="Facciotti M.T."/>
        </authorList>
    </citation>
    <scope>NUCLEOTIDE SEQUENCE [LARGE SCALE GENOMIC DNA]</scope>
    <source>
        <strain evidence="3 4">ATCC BAA-1512</strain>
    </source>
</reference>
<keyword evidence="1" id="KW-0812">Transmembrane</keyword>
<dbReference type="PATRIC" id="fig|662479.7.peg.2494"/>
<comment type="caution">
    <text evidence="3">The sequence shown here is derived from an EMBL/GenBank/DDBJ whole genome shotgun (WGS) entry which is preliminary data.</text>
</comment>
<feature type="transmembrane region" description="Helical" evidence="1">
    <location>
        <begin position="12"/>
        <end position="32"/>
    </location>
</feature>
<accession>M0IAN0</accession>
<proteinExistence type="predicted"/>
<dbReference type="InterPro" id="IPR058464">
    <property type="entry name" value="DUF8151"/>
</dbReference>
<dbReference type="RefSeq" id="WP_008320791.1">
    <property type="nucleotide sequence ID" value="NZ_AOLN01000017.1"/>
</dbReference>
<evidence type="ECO:0000259" key="2">
    <source>
        <dbReference type="Pfam" id="PF26478"/>
    </source>
</evidence>
<evidence type="ECO:0000256" key="1">
    <source>
        <dbReference type="SAM" id="Phobius"/>
    </source>
</evidence>
<keyword evidence="1" id="KW-1133">Transmembrane helix</keyword>
<name>M0IAN0_9EURY</name>
<dbReference type="EMBL" id="AOLN01000017">
    <property type="protein sequence ID" value="ELZ92903.1"/>
    <property type="molecule type" value="Genomic_DNA"/>
</dbReference>
<protein>
    <recommendedName>
        <fullName evidence="2">DUF8151 domain-containing protein</fullName>
    </recommendedName>
</protein>
<feature type="transmembrane region" description="Helical" evidence="1">
    <location>
        <begin position="47"/>
        <end position="65"/>
    </location>
</feature>
<organism evidence="3 4">
    <name type="scientific">Haloferax mucosum ATCC BAA-1512</name>
    <dbReference type="NCBI Taxonomy" id="662479"/>
    <lineage>
        <taxon>Archaea</taxon>
        <taxon>Methanobacteriati</taxon>
        <taxon>Methanobacteriota</taxon>
        <taxon>Stenosarchaea group</taxon>
        <taxon>Halobacteria</taxon>
        <taxon>Halobacteriales</taxon>
        <taxon>Haloferacaceae</taxon>
        <taxon>Haloferax</taxon>
    </lineage>
</organism>
<dbReference type="Pfam" id="PF26478">
    <property type="entry name" value="DUF8151"/>
    <property type="match status" value="1"/>
</dbReference>